<feature type="domain" description="Glycosyltransferase RgtA/B/C/D-like" evidence="9">
    <location>
        <begin position="78"/>
        <end position="231"/>
    </location>
</feature>
<evidence type="ECO:0000256" key="4">
    <source>
        <dbReference type="ARBA" id="ARBA00022679"/>
    </source>
</evidence>
<feature type="transmembrane region" description="Helical" evidence="8">
    <location>
        <begin position="300"/>
        <end position="320"/>
    </location>
</feature>
<name>A0A556MRM7_9FLAO</name>
<keyword evidence="4" id="KW-0808">Transferase</keyword>
<dbReference type="InterPro" id="IPR038731">
    <property type="entry name" value="RgtA/B/C-like"/>
</dbReference>
<feature type="transmembrane region" description="Helical" evidence="8">
    <location>
        <begin position="275"/>
        <end position="293"/>
    </location>
</feature>
<feature type="transmembrane region" description="Helical" evidence="8">
    <location>
        <begin position="12"/>
        <end position="29"/>
    </location>
</feature>
<sequence>MKSFFTLPVFKDIRFWILLFFLVRMYGITNPPLEVAHNWRQTTGTMVTRNFYEGSANILYPRVDFAGEKTGITGMEFPLLNYIDYWVSELFGYQHWYGRLVNLIVSSIGIWFFFRILKRFFTSETAFNASLILLASIWFAYSRKIMPDTFATSLVIIGFYYAACYFEEQKYRWLNLFLFAAFTLLGVLAKLPAGFLLAFYAFFILDRQISIRLKIIFFILSGIILAPAAWWYFSWVPYLVEKYQFWHFFMGKPISLGAKELVENLGDGLKHFYDAALKFIGFGMFLTGLFLAIRKRNKLLLRILGLGFAAFLVVALKAGFTFTHHSYYIIPFVPIMALTAAYGITIFRKKAIRITILAVIILEGTLNQLHDFRLKEHELAFVKLESDLDRFSKRSDLIAVNTGDNPTAIYFAHRKGWVASNGELLDETFRKDIQRKGCKYIVVLKRYLGGELYLPLTVVVNTKDWTVYALK</sequence>
<keyword evidence="3" id="KW-0328">Glycosyltransferase</keyword>
<evidence type="ECO:0000313" key="11">
    <source>
        <dbReference type="Proteomes" id="UP000316008"/>
    </source>
</evidence>
<dbReference type="InterPro" id="IPR050297">
    <property type="entry name" value="LipidA_mod_glycosyltrf_83"/>
</dbReference>
<dbReference type="GO" id="GO:0009103">
    <property type="term" value="P:lipopolysaccharide biosynthetic process"/>
    <property type="evidence" value="ECO:0007669"/>
    <property type="project" value="UniProtKB-ARBA"/>
</dbReference>
<protein>
    <recommendedName>
        <fullName evidence="9">Glycosyltransferase RgtA/B/C/D-like domain-containing protein</fullName>
    </recommendedName>
</protein>
<proteinExistence type="predicted"/>
<organism evidence="10 11">
    <name type="scientific">Fluviicola chungangensis</name>
    <dbReference type="NCBI Taxonomy" id="2597671"/>
    <lineage>
        <taxon>Bacteria</taxon>
        <taxon>Pseudomonadati</taxon>
        <taxon>Bacteroidota</taxon>
        <taxon>Flavobacteriia</taxon>
        <taxon>Flavobacteriales</taxon>
        <taxon>Crocinitomicaceae</taxon>
        <taxon>Fluviicola</taxon>
    </lineage>
</organism>
<feature type="transmembrane region" description="Helical" evidence="8">
    <location>
        <begin position="96"/>
        <end position="114"/>
    </location>
</feature>
<evidence type="ECO:0000256" key="1">
    <source>
        <dbReference type="ARBA" id="ARBA00004651"/>
    </source>
</evidence>
<keyword evidence="7 8" id="KW-0472">Membrane</keyword>
<keyword evidence="6 8" id="KW-1133">Transmembrane helix</keyword>
<feature type="transmembrane region" description="Helical" evidence="8">
    <location>
        <begin position="121"/>
        <end position="141"/>
    </location>
</feature>
<evidence type="ECO:0000256" key="5">
    <source>
        <dbReference type="ARBA" id="ARBA00022692"/>
    </source>
</evidence>
<gene>
    <name evidence="10" type="ORF">FO442_11730</name>
</gene>
<dbReference type="GO" id="GO:0005886">
    <property type="term" value="C:plasma membrane"/>
    <property type="evidence" value="ECO:0007669"/>
    <property type="project" value="UniProtKB-SubCell"/>
</dbReference>
<feature type="transmembrane region" description="Helical" evidence="8">
    <location>
        <begin position="215"/>
        <end position="233"/>
    </location>
</feature>
<evidence type="ECO:0000256" key="2">
    <source>
        <dbReference type="ARBA" id="ARBA00022475"/>
    </source>
</evidence>
<evidence type="ECO:0000256" key="3">
    <source>
        <dbReference type="ARBA" id="ARBA00022676"/>
    </source>
</evidence>
<evidence type="ECO:0000256" key="8">
    <source>
        <dbReference type="SAM" id="Phobius"/>
    </source>
</evidence>
<feature type="transmembrane region" description="Helical" evidence="8">
    <location>
        <begin position="176"/>
        <end position="203"/>
    </location>
</feature>
<keyword evidence="2" id="KW-1003">Cell membrane</keyword>
<dbReference type="Proteomes" id="UP000316008">
    <property type="component" value="Unassembled WGS sequence"/>
</dbReference>
<reference evidence="10 11" key="1">
    <citation type="submission" date="2019-07" db="EMBL/GenBank/DDBJ databases">
        <authorList>
            <person name="Huq M.A."/>
        </authorList>
    </citation>
    <scope>NUCLEOTIDE SEQUENCE [LARGE SCALE GENOMIC DNA]</scope>
    <source>
        <strain evidence="10 11">MAH-3</strain>
    </source>
</reference>
<dbReference type="RefSeq" id="WP_144333384.1">
    <property type="nucleotide sequence ID" value="NZ_VLPL01000005.1"/>
</dbReference>
<dbReference type="GO" id="GO:0016763">
    <property type="term" value="F:pentosyltransferase activity"/>
    <property type="evidence" value="ECO:0007669"/>
    <property type="project" value="TreeGrafter"/>
</dbReference>
<dbReference type="AlphaFoldDB" id="A0A556MRM7"/>
<keyword evidence="11" id="KW-1185">Reference proteome</keyword>
<accession>A0A556MRM7</accession>
<evidence type="ECO:0000256" key="6">
    <source>
        <dbReference type="ARBA" id="ARBA00022989"/>
    </source>
</evidence>
<comment type="caution">
    <text evidence="10">The sequence shown here is derived from an EMBL/GenBank/DDBJ whole genome shotgun (WGS) entry which is preliminary data.</text>
</comment>
<dbReference type="PANTHER" id="PTHR33908">
    <property type="entry name" value="MANNOSYLTRANSFERASE YKCB-RELATED"/>
    <property type="match status" value="1"/>
</dbReference>
<keyword evidence="5 8" id="KW-0812">Transmembrane</keyword>
<dbReference type="PANTHER" id="PTHR33908:SF11">
    <property type="entry name" value="MEMBRANE PROTEIN"/>
    <property type="match status" value="1"/>
</dbReference>
<feature type="transmembrane region" description="Helical" evidence="8">
    <location>
        <begin position="326"/>
        <end position="347"/>
    </location>
</feature>
<evidence type="ECO:0000313" key="10">
    <source>
        <dbReference type="EMBL" id="TSJ42429.1"/>
    </source>
</evidence>
<evidence type="ECO:0000259" key="9">
    <source>
        <dbReference type="Pfam" id="PF13231"/>
    </source>
</evidence>
<evidence type="ECO:0000256" key="7">
    <source>
        <dbReference type="ARBA" id="ARBA00023136"/>
    </source>
</evidence>
<dbReference type="OrthoDB" id="1112848at2"/>
<comment type="subcellular location">
    <subcellularLocation>
        <location evidence="1">Cell membrane</location>
        <topology evidence="1">Multi-pass membrane protein</topology>
    </subcellularLocation>
</comment>
<dbReference type="Pfam" id="PF13231">
    <property type="entry name" value="PMT_2"/>
    <property type="match status" value="1"/>
</dbReference>
<dbReference type="EMBL" id="VLPL01000005">
    <property type="protein sequence ID" value="TSJ42429.1"/>
    <property type="molecule type" value="Genomic_DNA"/>
</dbReference>